<dbReference type="Gene3D" id="3.40.50.720">
    <property type="entry name" value="NAD(P)-binding Rossmann-like Domain"/>
    <property type="match status" value="1"/>
</dbReference>
<dbReference type="Pfam" id="PF02254">
    <property type="entry name" value="TrkA_N"/>
    <property type="match status" value="1"/>
</dbReference>
<comment type="caution">
    <text evidence="2">The sequence shown here is derived from an EMBL/GenBank/DDBJ whole genome shotgun (WGS) entry which is preliminary data.</text>
</comment>
<sequence>MARQFAVIGLGRFGSSIARTLVDAGCEVLAIDENEEMVKEISDLVTQVVELDATDEKALKAVGIEDVDVAIVAIGTDIQASILITLLLKEMGVKEVMAKAMNARHGRILQKVGADKVIFPEKEMGERLAQTLVTPSVLEQIELAPGHSIMEIVAPEAFVGKTIRDLNIRAKYEANLITIKKKVPHLTKTGETDFVETVNMAPKAEERA</sequence>
<name>X0XVS3_9ZZZZ</name>
<dbReference type="PROSITE" id="PS51201">
    <property type="entry name" value="RCK_N"/>
    <property type="match status" value="1"/>
</dbReference>
<dbReference type="Gene3D" id="3.30.70.1450">
    <property type="entry name" value="Regulator of K+ conductance, C-terminal domain"/>
    <property type="match status" value="1"/>
</dbReference>
<accession>X0XVS3</accession>
<dbReference type="AlphaFoldDB" id="X0XVS3"/>
<protein>
    <recommendedName>
        <fullName evidence="1">RCK N-terminal domain-containing protein</fullName>
    </recommendedName>
</protein>
<evidence type="ECO:0000259" key="1">
    <source>
        <dbReference type="PROSITE" id="PS51201"/>
    </source>
</evidence>
<dbReference type="InterPro" id="IPR036291">
    <property type="entry name" value="NAD(P)-bd_dom_sf"/>
</dbReference>
<organism evidence="2">
    <name type="scientific">marine sediment metagenome</name>
    <dbReference type="NCBI Taxonomy" id="412755"/>
    <lineage>
        <taxon>unclassified sequences</taxon>
        <taxon>metagenomes</taxon>
        <taxon>ecological metagenomes</taxon>
    </lineage>
</organism>
<proteinExistence type="predicted"/>
<dbReference type="InterPro" id="IPR050721">
    <property type="entry name" value="Trk_Ktr_HKT_K-transport"/>
</dbReference>
<evidence type="ECO:0000313" key="2">
    <source>
        <dbReference type="EMBL" id="GAG47429.1"/>
    </source>
</evidence>
<dbReference type="GO" id="GO:0006813">
    <property type="term" value="P:potassium ion transport"/>
    <property type="evidence" value="ECO:0007669"/>
    <property type="project" value="InterPro"/>
</dbReference>
<gene>
    <name evidence="2" type="ORF">S01H1_76892</name>
</gene>
<dbReference type="InterPro" id="IPR003148">
    <property type="entry name" value="RCK_N"/>
</dbReference>
<dbReference type="InterPro" id="IPR036721">
    <property type="entry name" value="RCK_C_sf"/>
</dbReference>
<dbReference type="SUPFAM" id="SSF116726">
    <property type="entry name" value="TrkA C-terminal domain-like"/>
    <property type="match status" value="1"/>
</dbReference>
<reference evidence="2" key="1">
    <citation type="journal article" date="2014" name="Front. Microbiol.">
        <title>High frequency of phylogenetically diverse reductive dehalogenase-homologous genes in deep subseafloor sedimentary metagenomes.</title>
        <authorList>
            <person name="Kawai M."/>
            <person name="Futagami T."/>
            <person name="Toyoda A."/>
            <person name="Takaki Y."/>
            <person name="Nishi S."/>
            <person name="Hori S."/>
            <person name="Arai W."/>
            <person name="Tsubouchi T."/>
            <person name="Morono Y."/>
            <person name="Uchiyama I."/>
            <person name="Ito T."/>
            <person name="Fujiyama A."/>
            <person name="Inagaki F."/>
            <person name="Takami H."/>
        </authorList>
    </citation>
    <scope>NUCLEOTIDE SEQUENCE</scope>
    <source>
        <strain evidence="2">Expedition CK06-06</strain>
    </source>
</reference>
<dbReference type="EMBL" id="BARS01051649">
    <property type="protein sequence ID" value="GAG47429.1"/>
    <property type="molecule type" value="Genomic_DNA"/>
</dbReference>
<dbReference type="PANTHER" id="PTHR43833:SF7">
    <property type="entry name" value="KTR SYSTEM POTASSIUM UPTAKE PROTEIN C"/>
    <property type="match status" value="1"/>
</dbReference>
<feature type="non-terminal residue" evidence="2">
    <location>
        <position position="208"/>
    </location>
</feature>
<dbReference type="SUPFAM" id="SSF51735">
    <property type="entry name" value="NAD(P)-binding Rossmann-fold domains"/>
    <property type="match status" value="1"/>
</dbReference>
<dbReference type="PANTHER" id="PTHR43833">
    <property type="entry name" value="POTASSIUM CHANNEL PROTEIN 2-RELATED-RELATED"/>
    <property type="match status" value="1"/>
</dbReference>
<feature type="domain" description="RCK N-terminal" evidence="1">
    <location>
        <begin position="2"/>
        <end position="118"/>
    </location>
</feature>